<keyword evidence="3" id="KW-1185">Reference proteome</keyword>
<feature type="chain" id="PRO_5022991117" evidence="1">
    <location>
        <begin position="18"/>
        <end position="80"/>
    </location>
</feature>
<gene>
    <name evidence="2" type="ORF">BDQ12DRAFT_720099</name>
</gene>
<evidence type="ECO:0000256" key="1">
    <source>
        <dbReference type="SAM" id="SignalP"/>
    </source>
</evidence>
<sequence length="80" mass="8570">MLFTCSFLSLIATCAYATVLHADPSTGTNTISLCSGPSLSGHCHTFEITPCDCYDVPVDLNDKVSSINLQGGMHHCTLYQ</sequence>
<dbReference type="EMBL" id="ML213593">
    <property type="protein sequence ID" value="TFK42090.1"/>
    <property type="molecule type" value="Genomic_DNA"/>
</dbReference>
<keyword evidence="1" id="KW-0732">Signal</keyword>
<proteinExistence type="predicted"/>
<protein>
    <submittedName>
        <fullName evidence="2">Uncharacterized protein</fullName>
    </submittedName>
</protein>
<accession>A0A5C3M9Y9</accession>
<evidence type="ECO:0000313" key="3">
    <source>
        <dbReference type="Proteomes" id="UP000308652"/>
    </source>
</evidence>
<feature type="signal peptide" evidence="1">
    <location>
        <begin position="1"/>
        <end position="17"/>
    </location>
</feature>
<reference evidence="2 3" key="1">
    <citation type="journal article" date="2019" name="Nat. Ecol. Evol.">
        <title>Megaphylogeny resolves global patterns of mushroom evolution.</title>
        <authorList>
            <person name="Varga T."/>
            <person name="Krizsan K."/>
            <person name="Foldi C."/>
            <person name="Dima B."/>
            <person name="Sanchez-Garcia M."/>
            <person name="Sanchez-Ramirez S."/>
            <person name="Szollosi G.J."/>
            <person name="Szarkandi J.G."/>
            <person name="Papp V."/>
            <person name="Albert L."/>
            <person name="Andreopoulos W."/>
            <person name="Angelini C."/>
            <person name="Antonin V."/>
            <person name="Barry K.W."/>
            <person name="Bougher N.L."/>
            <person name="Buchanan P."/>
            <person name="Buyck B."/>
            <person name="Bense V."/>
            <person name="Catcheside P."/>
            <person name="Chovatia M."/>
            <person name="Cooper J."/>
            <person name="Damon W."/>
            <person name="Desjardin D."/>
            <person name="Finy P."/>
            <person name="Geml J."/>
            <person name="Haridas S."/>
            <person name="Hughes K."/>
            <person name="Justo A."/>
            <person name="Karasinski D."/>
            <person name="Kautmanova I."/>
            <person name="Kiss B."/>
            <person name="Kocsube S."/>
            <person name="Kotiranta H."/>
            <person name="LaButti K.M."/>
            <person name="Lechner B.E."/>
            <person name="Liimatainen K."/>
            <person name="Lipzen A."/>
            <person name="Lukacs Z."/>
            <person name="Mihaltcheva S."/>
            <person name="Morgado L.N."/>
            <person name="Niskanen T."/>
            <person name="Noordeloos M.E."/>
            <person name="Ohm R.A."/>
            <person name="Ortiz-Santana B."/>
            <person name="Ovrebo C."/>
            <person name="Racz N."/>
            <person name="Riley R."/>
            <person name="Savchenko A."/>
            <person name="Shiryaev A."/>
            <person name="Soop K."/>
            <person name="Spirin V."/>
            <person name="Szebenyi C."/>
            <person name="Tomsovsky M."/>
            <person name="Tulloss R.E."/>
            <person name="Uehling J."/>
            <person name="Grigoriev I.V."/>
            <person name="Vagvolgyi C."/>
            <person name="Papp T."/>
            <person name="Martin F.M."/>
            <person name="Miettinen O."/>
            <person name="Hibbett D.S."/>
            <person name="Nagy L.G."/>
        </authorList>
    </citation>
    <scope>NUCLEOTIDE SEQUENCE [LARGE SCALE GENOMIC DNA]</scope>
    <source>
        <strain evidence="2 3">CBS 166.37</strain>
    </source>
</reference>
<dbReference type="Proteomes" id="UP000308652">
    <property type="component" value="Unassembled WGS sequence"/>
</dbReference>
<dbReference type="AlphaFoldDB" id="A0A5C3M9Y9"/>
<organism evidence="2 3">
    <name type="scientific">Crucibulum laeve</name>
    <dbReference type="NCBI Taxonomy" id="68775"/>
    <lineage>
        <taxon>Eukaryota</taxon>
        <taxon>Fungi</taxon>
        <taxon>Dikarya</taxon>
        <taxon>Basidiomycota</taxon>
        <taxon>Agaricomycotina</taxon>
        <taxon>Agaricomycetes</taxon>
        <taxon>Agaricomycetidae</taxon>
        <taxon>Agaricales</taxon>
        <taxon>Agaricineae</taxon>
        <taxon>Nidulariaceae</taxon>
        <taxon>Crucibulum</taxon>
    </lineage>
</organism>
<evidence type="ECO:0000313" key="2">
    <source>
        <dbReference type="EMBL" id="TFK42090.1"/>
    </source>
</evidence>
<dbReference type="OrthoDB" id="5401396at2759"/>
<name>A0A5C3M9Y9_9AGAR</name>